<comment type="catalytic activity">
    <reaction evidence="8">
        <text>5-phospho-beta-D-ribosylamine + L-glutamate + diphosphate = 5-phospho-alpha-D-ribose 1-diphosphate + L-glutamine + H2O</text>
        <dbReference type="Rhea" id="RHEA:14905"/>
        <dbReference type="ChEBI" id="CHEBI:15377"/>
        <dbReference type="ChEBI" id="CHEBI:29985"/>
        <dbReference type="ChEBI" id="CHEBI:33019"/>
        <dbReference type="ChEBI" id="CHEBI:58017"/>
        <dbReference type="ChEBI" id="CHEBI:58359"/>
        <dbReference type="ChEBI" id="CHEBI:58681"/>
        <dbReference type="EC" id="2.4.2.14"/>
    </reaction>
</comment>
<feature type="binding site" evidence="11">
    <location>
        <position position="417"/>
    </location>
    <ligand>
        <name>[4Fe-4S] cluster</name>
        <dbReference type="ChEBI" id="CHEBI:49883"/>
    </ligand>
</feature>
<name>A0A1F7GRE6_9BACT</name>
<feature type="binding site" evidence="11">
    <location>
        <position position="484"/>
    </location>
    <ligand>
        <name>[4Fe-4S] cluster</name>
        <dbReference type="ChEBI" id="CHEBI:49883"/>
    </ligand>
</feature>
<organism evidence="13 14">
    <name type="scientific">Candidatus Roizmanbacteria bacterium RIFCSPHIGHO2_01_FULL_39_8</name>
    <dbReference type="NCBI Taxonomy" id="1802033"/>
    <lineage>
        <taxon>Bacteria</taxon>
        <taxon>Candidatus Roizmaniibacteriota</taxon>
    </lineage>
</organism>
<comment type="similarity">
    <text evidence="2 8">In the C-terminal section; belongs to the purine/pyrimidine phosphoribosyltransferase family.</text>
</comment>
<feature type="domain" description="Glutamine amidotransferase type-2" evidence="12">
    <location>
        <begin position="13"/>
        <end position="234"/>
    </location>
</feature>
<dbReference type="InterPro" id="IPR005854">
    <property type="entry name" value="PurF"/>
</dbReference>
<evidence type="ECO:0000256" key="11">
    <source>
        <dbReference type="PIRSR" id="PIRSR000485-3"/>
    </source>
</evidence>
<dbReference type="Gene3D" id="3.40.50.2020">
    <property type="match status" value="1"/>
</dbReference>
<feature type="binding site" evidence="11">
    <location>
        <position position="250"/>
    </location>
    <ligand>
        <name>[4Fe-4S] cluster</name>
        <dbReference type="ChEBI" id="CHEBI:49883"/>
    </ligand>
</feature>
<keyword evidence="7" id="KW-0315">Glutamine amidotransferase</keyword>
<keyword evidence="11" id="KW-0411">Iron-sulfur</keyword>
<dbReference type="GO" id="GO:0004044">
    <property type="term" value="F:amidophosphoribosyltransferase activity"/>
    <property type="evidence" value="ECO:0007669"/>
    <property type="project" value="UniProtKB-EC"/>
</dbReference>
<keyword evidence="11" id="KW-0408">Iron</keyword>
<dbReference type="Pfam" id="PF13537">
    <property type="entry name" value="GATase_7"/>
    <property type="match status" value="1"/>
</dbReference>
<proteinExistence type="inferred from homology"/>
<keyword evidence="4 8" id="KW-0328">Glycosyltransferase</keyword>
<protein>
    <recommendedName>
        <fullName evidence="3 8">Amidophosphoribosyltransferase</fullName>
        <shortName evidence="8">ATase</shortName>
        <ecNumber evidence="3 8">2.4.2.14</ecNumber>
    </recommendedName>
    <alternativeName>
        <fullName evidence="8">Glutamine phosphoribosylpyrophosphate amidotransferase</fullName>
    </alternativeName>
</protein>
<evidence type="ECO:0000256" key="10">
    <source>
        <dbReference type="PIRSR" id="PIRSR000485-2"/>
    </source>
</evidence>
<comment type="pathway">
    <text evidence="1 8">Purine metabolism; IMP biosynthesis via de novo pathway; N(1)-(5-phospho-D-ribosyl)glycinamide from 5-phospho-alpha-D-ribose 1-diphosphate: step 1/2.</text>
</comment>
<feature type="binding site" evidence="10">
    <location>
        <position position="311"/>
    </location>
    <ligand>
        <name>Mg(2+)</name>
        <dbReference type="ChEBI" id="CHEBI:18420"/>
    </ligand>
</feature>
<evidence type="ECO:0000259" key="12">
    <source>
        <dbReference type="PROSITE" id="PS51278"/>
    </source>
</evidence>
<evidence type="ECO:0000256" key="6">
    <source>
        <dbReference type="ARBA" id="ARBA00022755"/>
    </source>
</evidence>
<dbReference type="GO" id="GO:0051536">
    <property type="term" value="F:iron-sulfur cluster binding"/>
    <property type="evidence" value="ECO:0007669"/>
    <property type="project" value="UniProtKB-KW"/>
</dbReference>
<dbReference type="PROSITE" id="PS51278">
    <property type="entry name" value="GATASE_TYPE_2"/>
    <property type="match status" value="1"/>
</dbReference>
<dbReference type="GO" id="GO:0006189">
    <property type="term" value="P:'de novo' IMP biosynthetic process"/>
    <property type="evidence" value="ECO:0007669"/>
    <property type="project" value="UniProtKB-UniPathway"/>
</dbReference>
<keyword evidence="10" id="KW-0460">Magnesium</keyword>
<evidence type="ECO:0000256" key="7">
    <source>
        <dbReference type="ARBA" id="ARBA00022962"/>
    </source>
</evidence>
<keyword evidence="10" id="KW-0479">Metal-binding</keyword>
<evidence type="ECO:0000256" key="9">
    <source>
        <dbReference type="PIRSR" id="PIRSR000485-1"/>
    </source>
</evidence>
<dbReference type="GO" id="GO:0046872">
    <property type="term" value="F:metal ion binding"/>
    <property type="evidence" value="ECO:0007669"/>
    <property type="project" value="UniProtKB-KW"/>
</dbReference>
<dbReference type="Gene3D" id="3.60.20.10">
    <property type="entry name" value="Glutamine Phosphoribosylpyrophosphate, subunit 1, domain 1"/>
    <property type="match status" value="1"/>
</dbReference>
<dbReference type="GO" id="GO:0009113">
    <property type="term" value="P:purine nucleobase biosynthetic process"/>
    <property type="evidence" value="ECO:0007669"/>
    <property type="project" value="InterPro"/>
</dbReference>
<dbReference type="PIRSF" id="PIRSF000485">
    <property type="entry name" value="Amd_phspho_trans"/>
    <property type="match status" value="1"/>
</dbReference>
<comment type="caution">
    <text evidence="13">The sequence shown here is derived from an EMBL/GenBank/DDBJ whole genome shotgun (WGS) entry which is preliminary data.</text>
</comment>
<evidence type="ECO:0000256" key="2">
    <source>
        <dbReference type="ARBA" id="ARBA00010138"/>
    </source>
</evidence>
<evidence type="ECO:0000256" key="1">
    <source>
        <dbReference type="ARBA" id="ARBA00005209"/>
    </source>
</evidence>
<dbReference type="PANTHER" id="PTHR11907">
    <property type="entry name" value="AMIDOPHOSPHORIBOSYLTRANSFERASE"/>
    <property type="match status" value="1"/>
</dbReference>
<accession>A0A1F7GRE6</accession>
<feature type="binding site" evidence="10">
    <location>
        <position position="380"/>
    </location>
    <ligand>
        <name>Mg(2+)</name>
        <dbReference type="ChEBI" id="CHEBI:18420"/>
    </ligand>
</feature>
<keyword evidence="6 8" id="KW-0658">Purine biosynthesis</keyword>
<feature type="binding site" evidence="10">
    <location>
        <position position="381"/>
    </location>
    <ligand>
        <name>Mg(2+)</name>
        <dbReference type="ChEBI" id="CHEBI:18420"/>
    </ligand>
</feature>
<evidence type="ECO:0000313" key="14">
    <source>
        <dbReference type="Proteomes" id="UP000177026"/>
    </source>
</evidence>
<evidence type="ECO:0000256" key="5">
    <source>
        <dbReference type="ARBA" id="ARBA00022679"/>
    </source>
</evidence>
<dbReference type="CDD" id="cd06223">
    <property type="entry name" value="PRTases_typeI"/>
    <property type="match status" value="1"/>
</dbReference>
<comment type="cofactor">
    <cofactor evidence="11">
        <name>[4Fe-4S] cluster</name>
        <dbReference type="ChEBI" id="CHEBI:49883"/>
    </cofactor>
    <text evidence="11">Binds 1 [4Fe-4S] cluster per subunit.</text>
</comment>
<feature type="binding site" evidence="11">
    <location>
        <position position="487"/>
    </location>
    <ligand>
        <name>[4Fe-4S] cluster</name>
        <dbReference type="ChEBI" id="CHEBI:49883"/>
    </ligand>
</feature>
<sequence length="508" mass="56263">MEIEIDKPLQEKCGIVGIFTAKLTKQLPFALVAAGALQHRGQQGAGVAIQTAEGIGRYTGNGLIRQVFNKKIVSRFNKKARWTLVHCRYGTFGGYNKINLQPCKVKAKDGTDICVIHNGEFAATSEMRKKIPHPLPPDISDTYLFTALLAESQGSSWDTKLIKTLRSVAGAYSLIIGLDNRIYAARDQFGIRPLFVGKRKDVWIIASETYAFDKVGANVLHEVGKGEIVRIDRKGLKVIQSSSMSPKHFCDFEWAYFGRPNSLLPTHEKNTAKSDVKNWMAISTFRERCGQILAQELPIKNASFVVGVPDSGVYVASGYANELGIPYRQVIIRDHFDSNGIQRLFMRDDQKNSIKKKVLGKLSLVPDRRIWQDAIVVIGDDSIIRGNVSIKITKAIFSLGAKEVHWIIGFPPVKHRCHLGVSIRTHEELIASRHNGDSGKIAKELGTSSIRYISNRGFIKARLLSNYIVVPKDQDEIFLANGGCGGCVTGHYPISRAGEIHSPPTIIS</sequence>
<dbReference type="InterPro" id="IPR000836">
    <property type="entry name" value="PRTase_dom"/>
</dbReference>
<dbReference type="EC" id="2.4.2.14" evidence="3 8"/>
<dbReference type="InterPro" id="IPR029055">
    <property type="entry name" value="Ntn_hydrolases_N"/>
</dbReference>
<keyword evidence="5 8" id="KW-0808">Transferase</keyword>
<evidence type="ECO:0000256" key="3">
    <source>
        <dbReference type="ARBA" id="ARBA00011941"/>
    </source>
</evidence>
<dbReference type="InterPro" id="IPR017932">
    <property type="entry name" value="GATase_2_dom"/>
</dbReference>
<comment type="cofactor">
    <cofactor evidence="10">
        <name>Mg(2+)</name>
        <dbReference type="ChEBI" id="CHEBI:18420"/>
    </cofactor>
    <text evidence="10">Binds 1 Mg(2+) ion per subunit.</text>
</comment>
<dbReference type="InterPro" id="IPR029057">
    <property type="entry name" value="PRTase-like"/>
</dbReference>
<evidence type="ECO:0000313" key="13">
    <source>
        <dbReference type="EMBL" id="OGK21511.1"/>
    </source>
</evidence>
<dbReference type="UniPathway" id="UPA00074">
    <property type="reaction ID" value="UER00124"/>
</dbReference>
<dbReference type="AlphaFoldDB" id="A0A1F7GRE6"/>
<dbReference type="Proteomes" id="UP000177026">
    <property type="component" value="Unassembled WGS sequence"/>
</dbReference>
<dbReference type="EMBL" id="MFZI01000016">
    <property type="protein sequence ID" value="OGK21511.1"/>
    <property type="molecule type" value="Genomic_DNA"/>
</dbReference>
<evidence type="ECO:0000256" key="4">
    <source>
        <dbReference type="ARBA" id="ARBA00022676"/>
    </source>
</evidence>
<dbReference type="SUPFAM" id="SSF56235">
    <property type="entry name" value="N-terminal nucleophile aminohydrolases (Ntn hydrolases)"/>
    <property type="match status" value="1"/>
</dbReference>
<gene>
    <name evidence="13" type="ORF">A2866_06460</name>
</gene>
<dbReference type="SUPFAM" id="SSF53271">
    <property type="entry name" value="PRTase-like"/>
    <property type="match status" value="1"/>
</dbReference>
<evidence type="ECO:0000256" key="8">
    <source>
        <dbReference type="PIRNR" id="PIRNR000485"/>
    </source>
</evidence>
<reference evidence="13 14" key="1">
    <citation type="journal article" date="2016" name="Nat. Commun.">
        <title>Thousands of microbial genomes shed light on interconnected biogeochemical processes in an aquifer system.</title>
        <authorList>
            <person name="Anantharaman K."/>
            <person name="Brown C.T."/>
            <person name="Hug L.A."/>
            <person name="Sharon I."/>
            <person name="Castelle C.J."/>
            <person name="Probst A.J."/>
            <person name="Thomas B.C."/>
            <person name="Singh A."/>
            <person name="Wilkins M.J."/>
            <person name="Karaoz U."/>
            <person name="Brodie E.L."/>
            <person name="Williams K.H."/>
            <person name="Hubbard S.S."/>
            <person name="Banfield J.F."/>
        </authorList>
    </citation>
    <scope>NUCLEOTIDE SEQUENCE [LARGE SCALE GENOMIC DNA]</scope>
</reference>
<feature type="active site" description="Nucleophile" evidence="9">
    <location>
        <position position="13"/>
    </location>
</feature>